<name>A0ACA9M7N0_9GLOM</name>
<accession>A0ACA9M7N0</accession>
<organism evidence="1 2">
    <name type="scientific">Scutellospora calospora</name>
    <dbReference type="NCBI Taxonomy" id="85575"/>
    <lineage>
        <taxon>Eukaryota</taxon>
        <taxon>Fungi</taxon>
        <taxon>Fungi incertae sedis</taxon>
        <taxon>Mucoromycota</taxon>
        <taxon>Glomeromycotina</taxon>
        <taxon>Glomeromycetes</taxon>
        <taxon>Diversisporales</taxon>
        <taxon>Gigasporaceae</taxon>
        <taxon>Scutellospora</taxon>
    </lineage>
</organism>
<protein>
    <submittedName>
        <fullName evidence="1">10253_t:CDS:1</fullName>
    </submittedName>
</protein>
<feature type="non-terminal residue" evidence="1">
    <location>
        <position position="1"/>
    </location>
</feature>
<comment type="caution">
    <text evidence="1">The sequence shown here is derived from an EMBL/GenBank/DDBJ whole genome shotgun (WGS) entry which is preliminary data.</text>
</comment>
<evidence type="ECO:0000313" key="2">
    <source>
        <dbReference type="Proteomes" id="UP000789860"/>
    </source>
</evidence>
<evidence type="ECO:0000313" key="1">
    <source>
        <dbReference type="EMBL" id="CAG8573472.1"/>
    </source>
</evidence>
<gene>
    <name evidence="1" type="ORF">SCALOS_LOCUS5935</name>
</gene>
<feature type="non-terminal residue" evidence="1">
    <location>
        <position position="77"/>
    </location>
</feature>
<sequence>RLFNDTMQKLIDIYMTLVNPEYGSSDELFIRDNHKLISKTAPVNFLDELDLQEQEMSNLQKFCSLVTGFLNPRNNLK</sequence>
<dbReference type="Proteomes" id="UP000789860">
    <property type="component" value="Unassembled WGS sequence"/>
</dbReference>
<dbReference type="EMBL" id="CAJVPM010010485">
    <property type="protein sequence ID" value="CAG8573472.1"/>
    <property type="molecule type" value="Genomic_DNA"/>
</dbReference>
<keyword evidence="2" id="KW-1185">Reference proteome</keyword>
<reference evidence="1" key="1">
    <citation type="submission" date="2021-06" db="EMBL/GenBank/DDBJ databases">
        <authorList>
            <person name="Kallberg Y."/>
            <person name="Tangrot J."/>
            <person name="Rosling A."/>
        </authorList>
    </citation>
    <scope>NUCLEOTIDE SEQUENCE</scope>
    <source>
        <strain evidence="1">AU212A</strain>
    </source>
</reference>
<proteinExistence type="predicted"/>